<dbReference type="SUPFAM" id="SSF56935">
    <property type="entry name" value="Porins"/>
    <property type="match status" value="1"/>
</dbReference>
<dbReference type="RefSeq" id="WP_378167554.1">
    <property type="nucleotide sequence ID" value="NZ_JBHSBU010000001.1"/>
</dbReference>
<feature type="signal peptide" evidence="1">
    <location>
        <begin position="1"/>
        <end position="20"/>
    </location>
</feature>
<gene>
    <name evidence="2" type="ORF">ACFOW7_19470</name>
</gene>
<dbReference type="Gene3D" id="2.40.160.10">
    <property type="entry name" value="Porin"/>
    <property type="match status" value="1"/>
</dbReference>
<sequence>MMRPAYLSLAVAVALTTAHAAEDRSFAIRGFGTIGAVHSDNDEIDFVTSAMQANGAGHTRSWSGTIDTKLGVQADWNFAPDWTATVQLLSKARYDNSFKPTLEWANVAYQINPEWSVRLGRTAFPAYAISASRNVGYSYVWVRPPVDVYVQVPMTWSDGADLFYRTSFGDYNLLLHANLGWMKVRGGGGSVEVKAGPSTGLIATLEDERFSYRAAYIRNKLTMVNPNVDPLVAGYTRYGDALRDLGFAGPASRAYAARDSLIFDDRPVTFRAVSVSYDDGTWLAQGEYTQRRTSRYGESSLVPDMDSWYLSLGRRFGNWTPYTYYSRQRTTNSLVPPQLDTAVPGPLSAVAGELNGVLQEVILGSSAGSHTMAAGLRWNAFKNTALKLQWERVSLDDAVNNSSFFSFGGRPQQRKADVVSISVDFVF</sequence>
<name>A0ABV8MX02_9NEIS</name>
<comment type="caution">
    <text evidence="2">The sequence shown here is derived from an EMBL/GenBank/DDBJ whole genome shotgun (WGS) entry which is preliminary data.</text>
</comment>
<evidence type="ECO:0000313" key="2">
    <source>
        <dbReference type="EMBL" id="MFC4161521.1"/>
    </source>
</evidence>
<evidence type="ECO:0008006" key="4">
    <source>
        <dbReference type="Google" id="ProtNLM"/>
    </source>
</evidence>
<accession>A0ABV8MX02</accession>
<keyword evidence="1" id="KW-0732">Signal</keyword>
<keyword evidence="3" id="KW-1185">Reference proteome</keyword>
<reference evidence="3" key="1">
    <citation type="journal article" date="2019" name="Int. J. Syst. Evol. Microbiol.">
        <title>The Global Catalogue of Microorganisms (GCM) 10K type strain sequencing project: providing services to taxonomists for standard genome sequencing and annotation.</title>
        <authorList>
            <consortium name="The Broad Institute Genomics Platform"/>
            <consortium name="The Broad Institute Genome Sequencing Center for Infectious Disease"/>
            <person name="Wu L."/>
            <person name="Ma J."/>
        </authorList>
    </citation>
    <scope>NUCLEOTIDE SEQUENCE [LARGE SCALE GENOMIC DNA]</scope>
    <source>
        <strain evidence="3">LMG 29894</strain>
    </source>
</reference>
<evidence type="ECO:0000256" key="1">
    <source>
        <dbReference type="SAM" id="SignalP"/>
    </source>
</evidence>
<dbReference type="InterPro" id="IPR023614">
    <property type="entry name" value="Porin_dom_sf"/>
</dbReference>
<proteinExistence type="predicted"/>
<dbReference type="EMBL" id="JBHSBU010000001">
    <property type="protein sequence ID" value="MFC4161521.1"/>
    <property type="molecule type" value="Genomic_DNA"/>
</dbReference>
<organism evidence="2 3">
    <name type="scientific">Chitinimonas lacunae</name>
    <dbReference type="NCBI Taxonomy" id="1963018"/>
    <lineage>
        <taxon>Bacteria</taxon>
        <taxon>Pseudomonadati</taxon>
        <taxon>Pseudomonadota</taxon>
        <taxon>Betaproteobacteria</taxon>
        <taxon>Neisseriales</taxon>
        <taxon>Chitinibacteraceae</taxon>
        <taxon>Chitinimonas</taxon>
    </lineage>
</organism>
<feature type="chain" id="PRO_5045062332" description="Porin" evidence="1">
    <location>
        <begin position="21"/>
        <end position="427"/>
    </location>
</feature>
<evidence type="ECO:0000313" key="3">
    <source>
        <dbReference type="Proteomes" id="UP001595791"/>
    </source>
</evidence>
<dbReference type="Proteomes" id="UP001595791">
    <property type="component" value="Unassembled WGS sequence"/>
</dbReference>
<protein>
    <recommendedName>
        <fullName evidence="4">Porin</fullName>
    </recommendedName>
</protein>